<evidence type="ECO:0000313" key="2">
    <source>
        <dbReference type="EMBL" id="KAJ7719109.1"/>
    </source>
</evidence>
<feature type="compositionally biased region" description="Basic residues" evidence="1">
    <location>
        <begin position="767"/>
        <end position="778"/>
    </location>
</feature>
<feature type="region of interest" description="Disordered" evidence="1">
    <location>
        <begin position="806"/>
        <end position="826"/>
    </location>
</feature>
<feature type="compositionally biased region" description="Gly residues" evidence="1">
    <location>
        <begin position="806"/>
        <end position="815"/>
    </location>
</feature>
<proteinExistence type="predicted"/>
<keyword evidence="3" id="KW-1185">Reference proteome</keyword>
<feature type="region of interest" description="Disordered" evidence="1">
    <location>
        <begin position="425"/>
        <end position="488"/>
    </location>
</feature>
<comment type="caution">
    <text evidence="2">The sequence shown here is derived from an EMBL/GenBank/DDBJ whole genome shotgun (WGS) entry which is preliminary data.</text>
</comment>
<feature type="compositionally biased region" description="Low complexity" evidence="1">
    <location>
        <begin position="436"/>
        <end position="455"/>
    </location>
</feature>
<feature type="compositionally biased region" description="Basic and acidic residues" evidence="1">
    <location>
        <begin position="751"/>
        <end position="766"/>
    </location>
</feature>
<name>A0AAD7HFH8_9AGAR</name>
<gene>
    <name evidence="2" type="ORF">B0H16DRAFT_1475123</name>
</gene>
<feature type="region of interest" description="Disordered" evidence="1">
    <location>
        <begin position="730"/>
        <end position="778"/>
    </location>
</feature>
<dbReference type="EMBL" id="JARKIB010000256">
    <property type="protein sequence ID" value="KAJ7719109.1"/>
    <property type="molecule type" value="Genomic_DNA"/>
</dbReference>
<organism evidence="2 3">
    <name type="scientific">Mycena metata</name>
    <dbReference type="NCBI Taxonomy" id="1033252"/>
    <lineage>
        <taxon>Eukaryota</taxon>
        <taxon>Fungi</taxon>
        <taxon>Dikarya</taxon>
        <taxon>Basidiomycota</taxon>
        <taxon>Agaricomycotina</taxon>
        <taxon>Agaricomycetes</taxon>
        <taxon>Agaricomycetidae</taxon>
        <taxon>Agaricales</taxon>
        <taxon>Marasmiineae</taxon>
        <taxon>Mycenaceae</taxon>
        <taxon>Mycena</taxon>
    </lineage>
</organism>
<feature type="compositionally biased region" description="Basic and acidic residues" evidence="1">
    <location>
        <begin position="610"/>
        <end position="631"/>
    </location>
</feature>
<dbReference type="Proteomes" id="UP001215598">
    <property type="component" value="Unassembled WGS sequence"/>
</dbReference>
<dbReference type="AlphaFoldDB" id="A0AAD7HFH8"/>
<accession>A0AAD7HFH8</accession>
<protein>
    <submittedName>
        <fullName evidence="2">Uncharacterized protein</fullName>
    </submittedName>
</protein>
<sequence>MVNTKSLELKRKGFEKKFNMPRAINNKPLERRALATAYIRWGIYRGRTDAAIRKVSLYQTNSATEVIQANTTVRLELTGSIGIQIHRPELHAVICKRINTDNEPAVLQPSGVRERRWRDHDGKGKEAELGPVPYSWCFPMRMWIGGGWVGLQEDEASPASPLLYFGASLPPSTIRPLPCALPNTYRALLIPPLRLGILARTDDRACRSHCRAADEDGKDTAPVTTFRRVSDEMRSGGDAKRTTPPLLILHTPVPLPRSTLRLPPPSAFSDYARPVSPLPPLRLLQPTKSRRSGMWNTQRSRRRERILVWGSAVPRPASPAAAARRIRLAALDYCKSNRRAGGASTSTSTARPTRWTRSRAPRAPIYLTRASRRRFIHFHLRSHLHVPCRPTSTTIGASARFLLTPIARRKAKRTELRLRTQVPTIHRPPTIPSAPTPTSASRFPSPASHLPTVSHLPPPPPPPIAASTPLPRPHRPSSAVQRFDAPSPPCPPPISHLYHLPSTPIYHVLTIDTRAPDTKWEAGSGKCGDTPKRLPLLRIDEEARAGGNGEGGGAGGAAIDSRRLGGAGWERAGRAPAVDRAHGRQLRWAGSGEAMGTRRGRACASVCRRSGGDKEARGKERMGAESRDAERKGRRKSNWVRAALHLPPLRCPIDSAAEAECGVNTYYPAAHLPHPDRILHRPIAASTFYLHLQLDGAPDTKWEVRETHRNAKRSVFLLAPRPTIRGCATCTVPRPSSSSSRVRLTGTGGGMDRETGRRRGRKEMWVRRGKKGRAGEKKRKRGWAWALVGREHGKCRVPYDVGGGEGGRGTVGKGGKGSRGRVVGRKAEDETVRGECILFPYWPGATLRGCADCRPTNISESPASRIDSSRSIKTQRKCGDEGDGADMNAVRREAGLEWDSARPLRGCEIGQFSAQPRVLTTTGLLSSIIPWESEVYLNSKPSGIKIMQTCSAGRYNRPLPSGSRALDLYDWV</sequence>
<feature type="region of interest" description="Disordered" evidence="1">
    <location>
        <begin position="861"/>
        <end position="886"/>
    </location>
</feature>
<evidence type="ECO:0000256" key="1">
    <source>
        <dbReference type="SAM" id="MobiDB-lite"/>
    </source>
</evidence>
<reference evidence="2" key="1">
    <citation type="submission" date="2023-03" db="EMBL/GenBank/DDBJ databases">
        <title>Massive genome expansion in bonnet fungi (Mycena s.s.) driven by repeated elements and novel gene families across ecological guilds.</title>
        <authorList>
            <consortium name="Lawrence Berkeley National Laboratory"/>
            <person name="Harder C.B."/>
            <person name="Miyauchi S."/>
            <person name="Viragh M."/>
            <person name="Kuo A."/>
            <person name="Thoen E."/>
            <person name="Andreopoulos B."/>
            <person name="Lu D."/>
            <person name="Skrede I."/>
            <person name="Drula E."/>
            <person name="Henrissat B."/>
            <person name="Morin E."/>
            <person name="Kohler A."/>
            <person name="Barry K."/>
            <person name="LaButti K."/>
            <person name="Morin E."/>
            <person name="Salamov A."/>
            <person name="Lipzen A."/>
            <person name="Mereny Z."/>
            <person name="Hegedus B."/>
            <person name="Baldrian P."/>
            <person name="Stursova M."/>
            <person name="Weitz H."/>
            <person name="Taylor A."/>
            <person name="Grigoriev I.V."/>
            <person name="Nagy L.G."/>
            <person name="Martin F."/>
            <person name="Kauserud H."/>
        </authorList>
    </citation>
    <scope>NUCLEOTIDE SEQUENCE</scope>
    <source>
        <strain evidence="2">CBHHK182m</strain>
    </source>
</reference>
<evidence type="ECO:0000313" key="3">
    <source>
        <dbReference type="Proteomes" id="UP001215598"/>
    </source>
</evidence>
<feature type="compositionally biased region" description="Low complexity" evidence="1">
    <location>
        <begin position="732"/>
        <end position="743"/>
    </location>
</feature>
<feature type="region of interest" description="Disordered" evidence="1">
    <location>
        <begin position="610"/>
        <end position="634"/>
    </location>
</feature>